<keyword evidence="1" id="KW-0812">Transmembrane</keyword>
<organism evidence="2">
    <name type="scientific">Spongospora subterranea</name>
    <dbReference type="NCBI Taxonomy" id="70186"/>
    <lineage>
        <taxon>Eukaryota</taxon>
        <taxon>Sar</taxon>
        <taxon>Rhizaria</taxon>
        <taxon>Endomyxa</taxon>
        <taxon>Phytomyxea</taxon>
        <taxon>Plasmodiophorida</taxon>
        <taxon>Plasmodiophoridae</taxon>
        <taxon>Spongospora</taxon>
    </lineage>
</organism>
<protein>
    <submittedName>
        <fullName evidence="2">Uncharacterized protein</fullName>
    </submittedName>
</protein>
<proteinExistence type="predicted"/>
<keyword evidence="1" id="KW-0472">Membrane</keyword>
<dbReference type="AlphaFoldDB" id="A0A0H5QGZ9"/>
<feature type="transmembrane region" description="Helical" evidence="1">
    <location>
        <begin position="49"/>
        <end position="78"/>
    </location>
</feature>
<reference evidence="2" key="1">
    <citation type="submission" date="2015-04" db="EMBL/GenBank/DDBJ databases">
        <title>The genome sequence of the plant pathogenic Rhizarian Plasmodiophora brassicae reveals insights in its biotrophic life cycle and the origin of chitin synthesis.</title>
        <authorList>
            <person name="Schwelm A."/>
            <person name="Fogelqvist J."/>
            <person name="Knaust A."/>
            <person name="Julke S."/>
            <person name="Lilja T."/>
            <person name="Dhandapani V."/>
            <person name="Bonilla-Rosso G."/>
            <person name="Karlsson M."/>
            <person name="Shevchenko A."/>
            <person name="Choi S.R."/>
            <person name="Kim H.G."/>
            <person name="Park J.Y."/>
            <person name="Lim Y.P."/>
            <person name="Ludwig-Muller J."/>
            <person name="Dixelius C."/>
        </authorList>
    </citation>
    <scope>NUCLEOTIDE SEQUENCE</scope>
    <source>
        <tissue evidence="2">Potato root galls</tissue>
    </source>
</reference>
<feature type="transmembrane region" description="Helical" evidence="1">
    <location>
        <begin position="149"/>
        <end position="167"/>
    </location>
</feature>
<feature type="transmembrane region" description="Helical" evidence="1">
    <location>
        <begin position="117"/>
        <end position="137"/>
    </location>
</feature>
<feature type="transmembrane region" description="Helical" evidence="1">
    <location>
        <begin position="7"/>
        <end position="29"/>
    </location>
</feature>
<keyword evidence="1" id="KW-1133">Transmembrane helix</keyword>
<evidence type="ECO:0000256" key="1">
    <source>
        <dbReference type="SAM" id="Phobius"/>
    </source>
</evidence>
<evidence type="ECO:0000313" key="2">
    <source>
        <dbReference type="EMBL" id="CRZ00897.1"/>
    </source>
</evidence>
<feature type="transmembrane region" description="Helical" evidence="1">
    <location>
        <begin position="90"/>
        <end position="111"/>
    </location>
</feature>
<feature type="transmembrane region" description="Helical" evidence="1">
    <location>
        <begin position="173"/>
        <end position="196"/>
    </location>
</feature>
<dbReference type="EMBL" id="HACM01000455">
    <property type="protein sequence ID" value="CRZ00897.1"/>
    <property type="molecule type" value="Transcribed_RNA"/>
</dbReference>
<sequence>MPTVAFSIVFICSTMTAVGIAVAICNAAFGDPNFQFIATVDGSVKLDIAIIGFLGGFMNGLQGMGLATTVFCMASLYFRLNDQVATSSGIMVAASNSILNTLMRLLLMPSASTATPLRLFSCTLPATIVGSMLSVFILSQISSGAIRSILYSCLLFRYIVIMTPFMFTDVTLIFTGLVVLTMMTAVFLILGVGGYIKCVST</sequence>
<name>A0A0H5QGZ9_9EUKA</name>
<accession>A0A0H5QGZ9</accession>